<dbReference type="Pfam" id="PF12728">
    <property type="entry name" value="HTH_17"/>
    <property type="match status" value="1"/>
</dbReference>
<dbReference type="InterPro" id="IPR009061">
    <property type="entry name" value="DNA-bd_dom_put_sf"/>
</dbReference>
<dbReference type="RefSeq" id="WP_148545252.1">
    <property type="nucleotide sequence ID" value="NZ_VSDQ01000729.1"/>
</dbReference>
<dbReference type="InterPro" id="IPR041657">
    <property type="entry name" value="HTH_17"/>
</dbReference>
<dbReference type="SUPFAM" id="SSF46955">
    <property type="entry name" value="Putative DNA-binding domain"/>
    <property type="match status" value="1"/>
</dbReference>
<feature type="domain" description="Helix-turn-helix" evidence="1">
    <location>
        <begin position="42"/>
        <end position="86"/>
    </location>
</feature>
<evidence type="ECO:0000313" key="3">
    <source>
        <dbReference type="Proteomes" id="UP000323930"/>
    </source>
</evidence>
<keyword evidence="3" id="KW-1185">Reference proteome</keyword>
<gene>
    <name evidence="2" type="ORF">FUA24_22060</name>
</gene>
<proteinExistence type="predicted"/>
<organism evidence="2 3">
    <name type="scientific">Seonamhaeicola marinus</name>
    <dbReference type="NCBI Taxonomy" id="1912246"/>
    <lineage>
        <taxon>Bacteria</taxon>
        <taxon>Pseudomonadati</taxon>
        <taxon>Bacteroidota</taxon>
        <taxon>Flavobacteriia</taxon>
        <taxon>Flavobacteriales</taxon>
        <taxon>Flavobacteriaceae</taxon>
    </lineage>
</organism>
<comment type="caution">
    <text evidence="2">The sequence shown here is derived from an EMBL/GenBank/DDBJ whole genome shotgun (WGS) entry which is preliminary data.</text>
</comment>
<evidence type="ECO:0000259" key="1">
    <source>
        <dbReference type="Pfam" id="PF12728"/>
    </source>
</evidence>
<dbReference type="Gene3D" id="1.10.1660.10">
    <property type="match status" value="1"/>
</dbReference>
<evidence type="ECO:0000313" key="2">
    <source>
        <dbReference type="EMBL" id="TYA69976.1"/>
    </source>
</evidence>
<dbReference type="Proteomes" id="UP000323930">
    <property type="component" value="Unassembled WGS sequence"/>
</dbReference>
<reference evidence="2 3" key="1">
    <citation type="submission" date="2019-08" db="EMBL/GenBank/DDBJ databases">
        <title>Seonamhaeicola sediminis sp. nov., isolated from marine sediment.</title>
        <authorList>
            <person name="Cao W.R."/>
        </authorList>
    </citation>
    <scope>NUCLEOTIDE SEQUENCE [LARGE SCALE GENOMIC DNA]</scope>
    <source>
        <strain evidence="2 3">B011</strain>
    </source>
</reference>
<dbReference type="AlphaFoldDB" id="A0A5D0HFA2"/>
<protein>
    <submittedName>
        <fullName evidence="2">Helix-turn-helix domain-containing protein</fullName>
    </submittedName>
</protein>
<name>A0A5D0HFA2_9FLAO</name>
<sequence length="93" mass="10878">MSNIITQLHSLKPDDLLKPLELLKKEIEELKQSLNQTKPTEYLSRKEVALLLKTNPQTVSNWTKEGKLKIYGLGGRRYYIRREVEQALIELNQ</sequence>
<accession>A0A5D0HFA2</accession>
<dbReference type="EMBL" id="VSDQ01000729">
    <property type="protein sequence ID" value="TYA69976.1"/>
    <property type="molecule type" value="Genomic_DNA"/>
</dbReference>
<dbReference type="OrthoDB" id="1097811at2"/>